<dbReference type="KEGG" id="foc:113202272"/>
<keyword evidence="3" id="KW-0496">Mitochondrion</keyword>
<proteinExistence type="predicted"/>
<dbReference type="InterPro" id="IPR053905">
    <property type="entry name" value="EF-G-like_DII"/>
</dbReference>
<dbReference type="SMART" id="SM00838">
    <property type="entry name" value="EFG_C"/>
    <property type="match status" value="1"/>
</dbReference>
<dbReference type="AlphaFoldDB" id="A0A6J1RT51"/>
<dbReference type="GO" id="GO:0005525">
    <property type="term" value="F:GTP binding"/>
    <property type="evidence" value="ECO:0007669"/>
    <property type="project" value="UniProtKB-KW"/>
</dbReference>
<dbReference type="GO" id="GO:0032790">
    <property type="term" value="P:ribosome disassembly"/>
    <property type="evidence" value="ECO:0007669"/>
    <property type="project" value="TreeGrafter"/>
</dbReference>
<dbReference type="PROSITE" id="PS51722">
    <property type="entry name" value="G_TR_2"/>
    <property type="match status" value="1"/>
</dbReference>
<dbReference type="SUPFAM" id="SSF50447">
    <property type="entry name" value="Translation proteins"/>
    <property type="match status" value="1"/>
</dbReference>
<evidence type="ECO:0000256" key="2">
    <source>
        <dbReference type="ARBA" id="ARBA00022917"/>
    </source>
</evidence>
<dbReference type="InterPro" id="IPR005517">
    <property type="entry name" value="Transl_elong_EFG/EF2_IV"/>
</dbReference>
<keyword evidence="4" id="KW-0342">GTP-binding</keyword>
<keyword evidence="2" id="KW-0648">Protein biosynthesis</keyword>
<dbReference type="OrthoDB" id="198619at2759"/>
<dbReference type="SMART" id="SM00889">
    <property type="entry name" value="EFG_IV"/>
    <property type="match status" value="1"/>
</dbReference>
<dbReference type="GeneID" id="113202272"/>
<dbReference type="InterPro" id="IPR000795">
    <property type="entry name" value="T_Tr_GTP-bd_dom"/>
</dbReference>
<dbReference type="SUPFAM" id="SSF52540">
    <property type="entry name" value="P-loop containing nucleoside triphosphate hydrolases"/>
    <property type="match status" value="1"/>
</dbReference>
<dbReference type="InterPro" id="IPR041095">
    <property type="entry name" value="EFG_II"/>
</dbReference>
<dbReference type="InterPro" id="IPR014721">
    <property type="entry name" value="Ribsml_uS5_D2-typ_fold_subgr"/>
</dbReference>
<dbReference type="InterPro" id="IPR009000">
    <property type="entry name" value="Transl_B-barrel_sf"/>
</dbReference>
<dbReference type="SUPFAM" id="SSF54211">
    <property type="entry name" value="Ribosomal protein S5 domain 2-like"/>
    <property type="match status" value="1"/>
</dbReference>
<evidence type="ECO:0000313" key="6">
    <source>
        <dbReference type="Proteomes" id="UP000504606"/>
    </source>
</evidence>
<evidence type="ECO:0000256" key="4">
    <source>
        <dbReference type="ARBA" id="ARBA00023134"/>
    </source>
</evidence>
<organism evidence="6 7">
    <name type="scientific">Frankliniella occidentalis</name>
    <name type="common">Western flower thrips</name>
    <name type="synonym">Euthrips occidentalis</name>
    <dbReference type="NCBI Taxonomy" id="133901"/>
    <lineage>
        <taxon>Eukaryota</taxon>
        <taxon>Metazoa</taxon>
        <taxon>Ecdysozoa</taxon>
        <taxon>Arthropoda</taxon>
        <taxon>Hexapoda</taxon>
        <taxon>Insecta</taxon>
        <taxon>Pterygota</taxon>
        <taxon>Neoptera</taxon>
        <taxon>Paraneoptera</taxon>
        <taxon>Thysanoptera</taxon>
        <taxon>Terebrantia</taxon>
        <taxon>Thripoidea</taxon>
        <taxon>Thripidae</taxon>
        <taxon>Frankliniella</taxon>
    </lineage>
</organism>
<dbReference type="RefSeq" id="XP_026272189.1">
    <property type="nucleotide sequence ID" value="XM_026416404.2"/>
</dbReference>
<dbReference type="Gene3D" id="3.30.70.240">
    <property type="match status" value="1"/>
</dbReference>
<dbReference type="Pfam" id="PF22042">
    <property type="entry name" value="EF-G_D2"/>
    <property type="match status" value="1"/>
</dbReference>
<dbReference type="CTD" id="42670"/>
<dbReference type="Gene3D" id="2.40.30.10">
    <property type="entry name" value="Translation factors"/>
    <property type="match status" value="1"/>
</dbReference>
<dbReference type="SUPFAM" id="SSF54980">
    <property type="entry name" value="EF-G C-terminal domain-like"/>
    <property type="match status" value="2"/>
</dbReference>
<dbReference type="FunFam" id="3.40.50.300:FF:000514">
    <property type="entry name" value="Ribosome-releasing factor 2, mitochondrial"/>
    <property type="match status" value="1"/>
</dbReference>
<sequence>MASQISFTFCKVLHYRRHFRNLMAPTYRQSCREASSKHEVLQRIRNIGILAHIDAGKTTTTERMLYFSGKISSMGEVHHGTTVTDYMEQERNRGITITSASVSFPWRDHQINLIDTPGHIDFTMEVENALNVTDGCVVILDSSAGVEAQTQTVWRQADKKTIPRIVYANKMDRLDASMPLCVDTLRKKLGVEIFAVQLPIKDKKEKFLGVVDLLHLKKHLWIEDSGGIEQLHELPLEESSDGKLWESAVKSREDLIDTLSSIDDSLAEEIIANDSLSSISASALSSALRKATILCKGVPLLCGSSYKNKGIQPLMDAVVRYLPSPLERSNKIFQEAFNDDLCAHAFKVIHHNQFGPLVFLRLYSGEIIKKDKVFNLRLQIPEKCVNVMVATADDFEQVASVSAGNIAVVSGLNETRAGDLVTYSQSTAQKAYKRLAIIKGVTENDAQNQLGVGAVVPDPVFFCSVEAPSQSQQVALDKALGKLAREDPSLTVTFNEETSQIILGGMGELHLDIIKERLLTEYKLDILLGPIQIAYREALQCPEEETITIQETIGSSKQLVEINLIIEPKLDNRKDILRMSSPDSDIQQKLDRIKANIKIMQAIKTGVKEGLKYGPKLHCPLMATAVLIQDIKFGKGTSPPMIASATTQCLRKALENADTVLMEPIMYVEVVLNEEHQSDVSADLSRRRADILNVADRHINRVIQARVPLAEMLGYATHLRYLTSGTASFSMEFQEYQVLPDELELKVIEKETGLSYLS</sequence>
<dbReference type="NCBIfam" id="TIGR00231">
    <property type="entry name" value="small_GTP"/>
    <property type="match status" value="1"/>
</dbReference>
<dbReference type="InterPro" id="IPR000640">
    <property type="entry name" value="EFG_V-like"/>
</dbReference>
<dbReference type="GO" id="GO:0005759">
    <property type="term" value="C:mitochondrial matrix"/>
    <property type="evidence" value="ECO:0007669"/>
    <property type="project" value="UniProtKB-ARBA"/>
</dbReference>
<dbReference type="Gene3D" id="3.40.50.300">
    <property type="entry name" value="P-loop containing nucleotide triphosphate hydrolases"/>
    <property type="match status" value="1"/>
</dbReference>
<accession>A0A6J1RT51</accession>
<dbReference type="InterPro" id="IPR020568">
    <property type="entry name" value="Ribosomal_Su5_D2-typ_SF"/>
</dbReference>
<protein>
    <submittedName>
        <fullName evidence="7">Ribosome-releasing factor 2, mitochondrial</fullName>
    </submittedName>
</protein>
<dbReference type="FunFam" id="3.30.70.240:FF:000001">
    <property type="entry name" value="Elongation factor G"/>
    <property type="match status" value="1"/>
</dbReference>
<evidence type="ECO:0000256" key="3">
    <source>
        <dbReference type="ARBA" id="ARBA00023128"/>
    </source>
</evidence>
<name>A0A6J1RT51_FRAOC</name>
<dbReference type="GO" id="GO:0032543">
    <property type="term" value="P:mitochondrial translation"/>
    <property type="evidence" value="ECO:0007669"/>
    <property type="project" value="TreeGrafter"/>
</dbReference>
<dbReference type="CDD" id="cd16262">
    <property type="entry name" value="EFG_III"/>
    <property type="match status" value="1"/>
</dbReference>
<dbReference type="Gene3D" id="3.30.230.10">
    <property type="match status" value="1"/>
</dbReference>
<dbReference type="InterPro" id="IPR035649">
    <property type="entry name" value="EFG_V"/>
</dbReference>
<dbReference type="InterPro" id="IPR005225">
    <property type="entry name" value="Small_GTP-bd"/>
</dbReference>
<evidence type="ECO:0000256" key="1">
    <source>
        <dbReference type="ARBA" id="ARBA00022741"/>
    </source>
</evidence>
<dbReference type="PANTHER" id="PTHR43261:SF1">
    <property type="entry name" value="RIBOSOME-RELEASING FACTOR 2, MITOCHONDRIAL"/>
    <property type="match status" value="1"/>
</dbReference>
<dbReference type="InterPro" id="IPR035647">
    <property type="entry name" value="EFG_III/V"/>
</dbReference>
<dbReference type="GO" id="GO:0003924">
    <property type="term" value="F:GTPase activity"/>
    <property type="evidence" value="ECO:0007669"/>
    <property type="project" value="InterPro"/>
</dbReference>
<evidence type="ECO:0000259" key="5">
    <source>
        <dbReference type="PROSITE" id="PS51722"/>
    </source>
</evidence>
<dbReference type="PRINTS" id="PR00315">
    <property type="entry name" value="ELONGATNFCT"/>
</dbReference>
<dbReference type="Gene3D" id="3.30.70.870">
    <property type="entry name" value="Elongation Factor G (Translational Gtpase), domain 3"/>
    <property type="match status" value="1"/>
</dbReference>
<dbReference type="InterPro" id="IPR027417">
    <property type="entry name" value="P-loop_NTPase"/>
</dbReference>
<feature type="domain" description="Tr-type G" evidence="5">
    <location>
        <begin position="42"/>
        <end position="326"/>
    </location>
</feature>
<dbReference type="Pfam" id="PF00009">
    <property type="entry name" value="GTP_EFTU"/>
    <property type="match status" value="1"/>
</dbReference>
<reference evidence="7" key="1">
    <citation type="submission" date="2025-08" db="UniProtKB">
        <authorList>
            <consortium name="RefSeq"/>
        </authorList>
    </citation>
    <scope>IDENTIFICATION</scope>
    <source>
        <tissue evidence="7">Whole organism</tissue>
    </source>
</reference>
<dbReference type="Pfam" id="PF00679">
    <property type="entry name" value="EFG_C"/>
    <property type="match status" value="1"/>
</dbReference>
<dbReference type="CDD" id="cd03713">
    <property type="entry name" value="EFG_mtEFG_C"/>
    <property type="match status" value="1"/>
</dbReference>
<keyword evidence="1" id="KW-0547">Nucleotide-binding</keyword>
<dbReference type="Pfam" id="PF14492">
    <property type="entry name" value="EFG_III"/>
    <property type="match status" value="1"/>
</dbReference>
<evidence type="ECO:0000313" key="7">
    <source>
        <dbReference type="RefSeq" id="XP_026272189.1"/>
    </source>
</evidence>
<dbReference type="Proteomes" id="UP000504606">
    <property type="component" value="Unplaced"/>
</dbReference>
<dbReference type="InterPro" id="IPR009022">
    <property type="entry name" value="EFG_III"/>
</dbReference>
<gene>
    <name evidence="7" type="primary">LOC113202272</name>
</gene>
<dbReference type="PANTHER" id="PTHR43261">
    <property type="entry name" value="TRANSLATION ELONGATION FACTOR G-RELATED"/>
    <property type="match status" value="1"/>
</dbReference>
<dbReference type="PROSITE" id="PS00301">
    <property type="entry name" value="G_TR_1"/>
    <property type="match status" value="1"/>
</dbReference>
<keyword evidence="6" id="KW-1185">Reference proteome</keyword>
<dbReference type="InterPro" id="IPR031157">
    <property type="entry name" value="G_TR_CS"/>
</dbReference>